<dbReference type="OrthoDB" id="10059378at2759"/>
<proteinExistence type="predicted"/>
<comment type="caution">
    <text evidence="1">The sequence shown here is derived from an EMBL/GenBank/DDBJ whole genome shotgun (WGS) entry which is preliminary data.</text>
</comment>
<organism evidence="1 2">
    <name type="scientific">Araneus ventricosus</name>
    <name type="common">Orbweaver spider</name>
    <name type="synonym">Epeira ventricosa</name>
    <dbReference type="NCBI Taxonomy" id="182803"/>
    <lineage>
        <taxon>Eukaryota</taxon>
        <taxon>Metazoa</taxon>
        <taxon>Ecdysozoa</taxon>
        <taxon>Arthropoda</taxon>
        <taxon>Chelicerata</taxon>
        <taxon>Arachnida</taxon>
        <taxon>Araneae</taxon>
        <taxon>Araneomorphae</taxon>
        <taxon>Entelegynae</taxon>
        <taxon>Araneoidea</taxon>
        <taxon>Araneidae</taxon>
        <taxon>Araneus</taxon>
    </lineage>
</organism>
<reference evidence="1 2" key="1">
    <citation type="journal article" date="2019" name="Sci. Rep.">
        <title>Orb-weaving spider Araneus ventricosus genome elucidates the spidroin gene catalogue.</title>
        <authorList>
            <person name="Kono N."/>
            <person name="Nakamura H."/>
            <person name="Ohtoshi R."/>
            <person name="Moran D.A.P."/>
            <person name="Shinohara A."/>
            <person name="Yoshida Y."/>
            <person name="Fujiwara M."/>
            <person name="Mori M."/>
            <person name="Tomita M."/>
            <person name="Arakawa K."/>
        </authorList>
    </citation>
    <scope>NUCLEOTIDE SEQUENCE [LARGE SCALE GENOMIC DNA]</scope>
</reference>
<evidence type="ECO:0000313" key="2">
    <source>
        <dbReference type="Proteomes" id="UP000499080"/>
    </source>
</evidence>
<dbReference type="EMBL" id="BGPR01000041">
    <property type="protein sequence ID" value="GBL85162.1"/>
    <property type="molecule type" value="Genomic_DNA"/>
</dbReference>
<gene>
    <name evidence="1" type="ORF">AVEN_221368_1</name>
</gene>
<dbReference type="AlphaFoldDB" id="A0A4Y2AYJ1"/>
<accession>A0A4Y2AYJ1</accession>
<protein>
    <submittedName>
        <fullName evidence="1">Uncharacterized protein</fullName>
    </submittedName>
</protein>
<dbReference type="Proteomes" id="UP000499080">
    <property type="component" value="Unassembled WGS sequence"/>
</dbReference>
<sequence length="114" mass="12780">MRTAPDVVFSELMIVTMPQEQFLSNGCNKGRFIAMLSVKLENEGFLIEQATENVNHLIVTSRIVADEEHKCAVLGEDIDLLVILTVLASPSANIFSLENRERKLTKQSVLCQQF</sequence>
<keyword evidence="2" id="KW-1185">Reference proteome</keyword>
<evidence type="ECO:0000313" key="1">
    <source>
        <dbReference type="EMBL" id="GBL85162.1"/>
    </source>
</evidence>
<name>A0A4Y2AYJ1_ARAVE</name>